<sequence>MRNEISEAAFLADQAILKQMRENFTHTNSSVTKEFRLFDAILTQGFSSLTVLQFRPVVQVVCR</sequence>
<name>A0A074L241_9BACT</name>
<proteinExistence type="predicted"/>
<keyword evidence="2" id="KW-1185">Reference proteome</keyword>
<protein>
    <submittedName>
        <fullName evidence="1">Uncharacterized protein</fullName>
    </submittedName>
</protein>
<dbReference type="Proteomes" id="UP000027821">
    <property type="component" value="Unassembled WGS sequence"/>
</dbReference>
<dbReference type="AlphaFoldDB" id="A0A074L241"/>
<accession>A0A074L241</accession>
<comment type="caution">
    <text evidence="1">The sequence shown here is derived from an EMBL/GenBank/DDBJ whole genome shotgun (WGS) entry which is preliminary data.</text>
</comment>
<evidence type="ECO:0000313" key="1">
    <source>
        <dbReference type="EMBL" id="KEO73938.1"/>
    </source>
</evidence>
<evidence type="ECO:0000313" key="2">
    <source>
        <dbReference type="Proteomes" id="UP000027821"/>
    </source>
</evidence>
<reference evidence="1 2" key="1">
    <citation type="submission" date="2014-04" db="EMBL/GenBank/DDBJ databases">
        <title>Characterization and application of a salt tolerant electro-active bacterium.</title>
        <authorList>
            <person name="Yang L."/>
            <person name="Wei S."/>
            <person name="Tay Q.X.M."/>
        </authorList>
    </citation>
    <scope>NUCLEOTIDE SEQUENCE [LARGE SCALE GENOMIC DNA]</scope>
    <source>
        <strain evidence="1 2">LY1</strain>
    </source>
</reference>
<gene>
    <name evidence="1" type="ORF">EL17_09430</name>
</gene>
<dbReference type="EMBL" id="JMIH01000017">
    <property type="protein sequence ID" value="KEO73938.1"/>
    <property type="molecule type" value="Genomic_DNA"/>
</dbReference>
<organism evidence="1 2">
    <name type="scientific">Anditalea andensis</name>
    <dbReference type="NCBI Taxonomy" id="1048983"/>
    <lineage>
        <taxon>Bacteria</taxon>
        <taxon>Pseudomonadati</taxon>
        <taxon>Bacteroidota</taxon>
        <taxon>Cytophagia</taxon>
        <taxon>Cytophagales</taxon>
        <taxon>Cytophagaceae</taxon>
        <taxon>Anditalea</taxon>
    </lineage>
</organism>